<evidence type="ECO:0000313" key="1">
    <source>
        <dbReference type="EMBL" id="EFG81447.1"/>
    </source>
</evidence>
<sequence length="46" mass="5668">MLLRYRINTKWEIPCIKLYFQYYFWVKELLSRRVPAMLGDALIAMI</sequence>
<accession>A0ABP2IDF9</accession>
<evidence type="ECO:0000313" key="2">
    <source>
        <dbReference type="Proteomes" id="UP000006015"/>
    </source>
</evidence>
<name>A0ABP2IDF9_CORAM</name>
<dbReference type="Proteomes" id="UP000006015">
    <property type="component" value="Unassembled WGS sequence"/>
</dbReference>
<organism evidence="1 2">
    <name type="scientific">Corynebacterium ammoniagenes DSM 20306</name>
    <dbReference type="NCBI Taxonomy" id="649754"/>
    <lineage>
        <taxon>Bacteria</taxon>
        <taxon>Bacillati</taxon>
        <taxon>Actinomycetota</taxon>
        <taxon>Actinomycetes</taxon>
        <taxon>Mycobacteriales</taxon>
        <taxon>Corynebacteriaceae</taxon>
        <taxon>Corynebacterium</taxon>
    </lineage>
</organism>
<comment type="caution">
    <text evidence="1">The sequence shown here is derived from an EMBL/GenBank/DDBJ whole genome shotgun (WGS) entry which is preliminary data.</text>
</comment>
<keyword evidence="2" id="KW-1185">Reference proteome</keyword>
<proteinExistence type="predicted"/>
<gene>
    <name evidence="1" type="ORF">HMPREF0281_01221</name>
</gene>
<reference evidence="1 2" key="1">
    <citation type="submission" date="2010-04" db="EMBL/GenBank/DDBJ databases">
        <authorList>
            <person name="Weinstock G."/>
            <person name="Sodergren E."/>
            <person name="Clifton S."/>
            <person name="Fulton L."/>
            <person name="Fulton B."/>
            <person name="Courtney L."/>
            <person name="Fronick C."/>
            <person name="Harrison M."/>
            <person name="Strong C."/>
            <person name="Farmer C."/>
            <person name="Delahaunty K."/>
            <person name="Markovic C."/>
            <person name="Hall O."/>
            <person name="Minx P."/>
            <person name="Tomlinson C."/>
            <person name="Mitreva M."/>
            <person name="Hou S."/>
            <person name="Wollam A."/>
            <person name="Pepin K.H."/>
            <person name="Johnson M."/>
            <person name="Bhonagiri V."/>
            <person name="Zhang X."/>
            <person name="Suruliraj S."/>
            <person name="Warren W."/>
            <person name="Chinwalla A."/>
            <person name="Mardis E.R."/>
            <person name="Wilson R.K."/>
        </authorList>
    </citation>
    <scope>NUCLEOTIDE SEQUENCE [LARGE SCALE GENOMIC DNA]</scope>
    <source>
        <strain evidence="1 2">DSM 20306</strain>
    </source>
</reference>
<protein>
    <submittedName>
        <fullName evidence="1">Uncharacterized protein</fullName>
    </submittedName>
</protein>
<dbReference type="EMBL" id="ADNS01000009">
    <property type="protein sequence ID" value="EFG81447.1"/>
    <property type="molecule type" value="Genomic_DNA"/>
</dbReference>